<accession>A0A9D4H7Q2</accession>
<protein>
    <submittedName>
        <fullName evidence="2">Uncharacterized protein</fullName>
    </submittedName>
</protein>
<evidence type="ECO:0000256" key="1">
    <source>
        <dbReference type="SAM" id="MobiDB-lite"/>
    </source>
</evidence>
<feature type="region of interest" description="Disordered" evidence="1">
    <location>
        <begin position="1"/>
        <end position="63"/>
    </location>
</feature>
<keyword evidence="3" id="KW-1185">Reference proteome</keyword>
<evidence type="ECO:0000313" key="2">
    <source>
        <dbReference type="EMBL" id="KAH3831159.1"/>
    </source>
</evidence>
<dbReference type="AlphaFoldDB" id="A0A9D4H7Q2"/>
<sequence>MAHRKQVKVSENRTGRKQKRVKTTGTASIQDEKDIEGGSQLSELIDVGPSPKKKMSTRYKQTE</sequence>
<reference evidence="2" key="2">
    <citation type="submission" date="2020-11" db="EMBL/GenBank/DDBJ databases">
        <authorList>
            <person name="McCartney M.A."/>
            <person name="Auch B."/>
            <person name="Kono T."/>
            <person name="Mallez S."/>
            <person name="Becker A."/>
            <person name="Gohl D.M."/>
            <person name="Silverstein K.A.T."/>
            <person name="Koren S."/>
            <person name="Bechman K.B."/>
            <person name="Herman A."/>
            <person name="Abrahante J.E."/>
            <person name="Garbe J."/>
        </authorList>
    </citation>
    <scope>NUCLEOTIDE SEQUENCE</scope>
    <source>
        <strain evidence="2">Duluth1</strain>
        <tissue evidence="2">Whole animal</tissue>
    </source>
</reference>
<dbReference type="Proteomes" id="UP000828390">
    <property type="component" value="Unassembled WGS sequence"/>
</dbReference>
<proteinExistence type="predicted"/>
<dbReference type="EMBL" id="JAIWYP010000004">
    <property type="protein sequence ID" value="KAH3831159.1"/>
    <property type="molecule type" value="Genomic_DNA"/>
</dbReference>
<organism evidence="2 3">
    <name type="scientific">Dreissena polymorpha</name>
    <name type="common">Zebra mussel</name>
    <name type="synonym">Mytilus polymorpha</name>
    <dbReference type="NCBI Taxonomy" id="45954"/>
    <lineage>
        <taxon>Eukaryota</taxon>
        <taxon>Metazoa</taxon>
        <taxon>Spiralia</taxon>
        <taxon>Lophotrochozoa</taxon>
        <taxon>Mollusca</taxon>
        <taxon>Bivalvia</taxon>
        <taxon>Autobranchia</taxon>
        <taxon>Heteroconchia</taxon>
        <taxon>Euheterodonta</taxon>
        <taxon>Imparidentia</taxon>
        <taxon>Neoheterodontei</taxon>
        <taxon>Myida</taxon>
        <taxon>Dreissenoidea</taxon>
        <taxon>Dreissenidae</taxon>
        <taxon>Dreissena</taxon>
    </lineage>
</organism>
<gene>
    <name evidence="2" type="ORF">DPMN_104421</name>
</gene>
<comment type="caution">
    <text evidence="2">The sequence shown here is derived from an EMBL/GenBank/DDBJ whole genome shotgun (WGS) entry which is preliminary data.</text>
</comment>
<evidence type="ECO:0000313" key="3">
    <source>
        <dbReference type="Proteomes" id="UP000828390"/>
    </source>
</evidence>
<name>A0A9D4H7Q2_DREPO</name>
<reference evidence="2" key="1">
    <citation type="journal article" date="2019" name="bioRxiv">
        <title>The Genome of the Zebra Mussel, Dreissena polymorpha: A Resource for Invasive Species Research.</title>
        <authorList>
            <person name="McCartney M.A."/>
            <person name="Auch B."/>
            <person name="Kono T."/>
            <person name="Mallez S."/>
            <person name="Zhang Y."/>
            <person name="Obille A."/>
            <person name="Becker A."/>
            <person name="Abrahante J.E."/>
            <person name="Garbe J."/>
            <person name="Badalamenti J.P."/>
            <person name="Herman A."/>
            <person name="Mangelson H."/>
            <person name="Liachko I."/>
            <person name="Sullivan S."/>
            <person name="Sone E.D."/>
            <person name="Koren S."/>
            <person name="Silverstein K.A.T."/>
            <person name="Beckman K.B."/>
            <person name="Gohl D.M."/>
        </authorList>
    </citation>
    <scope>NUCLEOTIDE SEQUENCE</scope>
    <source>
        <strain evidence="2">Duluth1</strain>
        <tissue evidence="2">Whole animal</tissue>
    </source>
</reference>